<dbReference type="KEGG" id="msil:METEAL_17080"/>
<dbReference type="RefSeq" id="WP_316415446.1">
    <property type="nucleotide sequence ID" value="NZ_AP027080.1"/>
</dbReference>
<dbReference type="Proteomes" id="UP001238179">
    <property type="component" value="Chromosome"/>
</dbReference>
<keyword evidence="2" id="KW-1185">Reference proteome</keyword>
<accession>A0AA48GJW7</accession>
<dbReference type="AlphaFoldDB" id="A0AA48GJW7"/>
<gene>
    <name evidence="1" type="ORF">METEAL_17080</name>
</gene>
<reference evidence="2" key="1">
    <citation type="journal article" date="2023" name="Int. J. Syst. Evol. Microbiol.">
        <title>Mesoterricola silvestris gen. nov., sp. nov., Mesoterricola sediminis sp. nov., Geothrix oryzae sp. nov., Geothrix edaphica sp. nov., Geothrix rubra sp. nov., and Geothrix limicola sp. nov., six novel members of Acidobacteriota isolated from soils.</title>
        <authorList>
            <person name="Itoh H."/>
            <person name="Sugisawa Y."/>
            <person name="Mise K."/>
            <person name="Xu Z."/>
            <person name="Kuniyasu M."/>
            <person name="Ushijima N."/>
            <person name="Kawano K."/>
            <person name="Kobayashi E."/>
            <person name="Shiratori Y."/>
            <person name="Masuda Y."/>
            <person name="Senoo K."/>
        </authorList>
    </citation>
    <scope>NUCLEOTIDE SEQUENCE [LARGE SCALE GENOMIC DNA]</scope>
    <source>
        <strain evidence="2">W79</strain>
    </source>
</reference>
<dbReference type="EMBL" id="AP027080">
    <property type="protein sequence ID" value="BDU72534.1"/>
    <property type="molecule type" value="Genomic_DNA"/>
</dbReference>
<evidence type="ECO:0000313" key="2">
    <source>
        <dbReference type="Proteomes" id="UP001238179"/>
    </source>
</evidence>
<name>A0AA48GJW7_9BACT</name>
<proteinExistence type="predicted"/>
<protein>
    <submittedName>
        <fullName evidence="1">Uncharacterized protein</fullName>
    </submittedName>
</protein>
<evidence type="ECO:0000313" key="1">
    <source>
        <dbReference type="EMBL" id="BDU72534.1"/>
    </source>
</evidence>
<sequence>MSRPPSHHIPLNLKMSADRVRMGKAVALRHGTTVSALVSEVLGISKPKLS</sequence>
<organism evidence="1 2">
    <name type="scientific">Mesoterricola silvestris</name>
    <dbReference type="NCBI Taxonomy" id="2927979"/>
    <lineage>
        <taxon>Bacteria</taxon>
        <taxon>Pseudomonadati</taxon>
        <taxon>Acidobacteriota</taxon>
        <taxon>Holophagae</taxon>
        <taxon>Holophagales</taxon>
        <taxon>Holophagaceae</taxon>
        <taxon>Mesoterricola</taxon>
    </lineage>
</organism>